<dbReference type="PANTHER" id="PTHR42901:SF1">
    <property type="entry name" value="ALCOHOL DEHYDROGENASE"/>
    <property type="match status" value="1"/>
</dbReference>
<gene>
    <name evidence="4" type="ORF">SAMN05421753_111144</name>
</gene>
<dbReference type="PRINTS" id="PR00081">
    <property type="entry name" value="GDHRDH"/>
</dbReference>
<dbReference type="RefSeq" id="WP_092051616.1">
    <property type="nucleotide sequence ID" value="NZ_FOQD01000011.1"/>
</dbReference>
<dbReference type="CDD" id="cd05233">
    <property type="entry name" value="SDR_c"/>
    <property type="match status" value="1"/>
</dbReference>
<dbReference type="Pfam" id="PF00106">
    <property type="entry name" value="adh_short"/>
    <property type="match status" value="1"/>
</dbReference>
<evidence type="ECO:0000313" key="5">
    <source>
        <dbReference type="Proteomes" id="UP000199518"/>
    </source>
</evidence>
<reference evidence="5" key="1">
    <citation type="submission" date="2016-10" db="EMBL/GenBank/DDBJ databases">
        <authorList>
            <person name="Varghese N."/>
            <person name="Submissions S."/>
        </authorList>
    </citation>
    <scope>NUCLEOTIDE SEQUENCE [LARGE SCALE GENOMIC DNA]</scope>
    <source>
        <strain evidence="5">DSM 26348</strain>
    </source>
</reference>
<name>A0A1I3K7M7_9PLAN</name>
<dbReference type="PIRSF" id="PIRSF000126">
    <property type="entry name" value="11-beta-HSD1"/>
    <property type="match status" value="1"/>
</dbReference>
<dbReference type="AlphaFoldDB" id="A0A1I3K7M7"/>
<dbReference type="PANTHER" id="PTHR42901">
    <property type="entry name" value="ALCOHOL DEHYDROGENASE"/>
    <property type="match status" value="1"/>
</dbReference>
<evidence type="ECO:0000256" key="2">
    <source>
        <dbReference type="ARBA" id="ARBA00023002"/>
    </source>
</evidence>
<protein>
    <recommendedName>
        <fullName evidence="6">Short-chain dehydrogenase</fullName>
    </recommendedName>
</protein>
<dbReference type="PRINTS" id="PR00080">
    <property type="entry name" value="SDRFAMILY"/>
</dbReference>
<sequence length="261" mass="28045">MATETVLITGASSGIGLELAKRFAADGSELILVARRTDRLEELAELLKREHGTTSTVISADLAQPGAPQHLMEQIQAAGKQVDVLVNNAGFGQLGEFSKISLDRQLNMIQLNIASVVALTHLCLPGMLARKKGAILNLGSTASFQPGPHVAIYYATKAFILSFSEAIWKELKGTGVTVTCLCPGPTKTEFGNESQMHDTPVFKHNAMNVEVVANAGYRGLRKRKRLVIPGAVNKMLAASVRVTPRATILDIMSMLQPVKKS</sequence>
<dbReference type="GO" id="GO:0016491">
    <property type="term" value="F:oxidoreductase activity"/>
    <property type="evidence" value="ECO:0007669"/>
    <property type="project" value="UniProtKB-KW"/>
</dbReference>
<evidence type="ECO:0000256" key="3">
    <source>
        <dbReference type="RuleBase" id="RU000363"/>
    </source>
</evidence>
<keyword evidence="5" id="KW-1185">Reference proteome</keyword>
<proteinExistence type="inferred from homology"/>
<dbReference type="Proteomes" id="UP000199518">
    <property type="component" value="Unassembled WGS sequence"/>
</dbReference>
<evidence type="ECO:0000313" key="4">
    <source>
        <dbReference type="EMBL" id="SFI68506.1"/>
    </source>
</evidence>
<evidence type="ECO:0008006" key="6">
    <source>
        <dbReference type="Google" id="ProtNLM"/>
    </source>
</evidence>
<organism evidence="4 5">
    <name type="scientific">Planctomicrobium piriforme</name>
    <dbReference type="NCBI Taxonomy" id="1576369"/>
    <lineage>
        <taxon>Bacteria</taxon>
        <taxon>Pseudomonadati</taxon>
        <taxon>Planctomycetota</taxon>
        <taxon>Planctomycetia</taxon>
        <taxon>Planctomycetales</taxon>
        <taxon>Planctomycetaceae</taxon>
        <taxon>Planctomicrobium</taxon>
    </lineage>
</organism>
<dbReference type="InterPro" id="IPR002347">
    <property type="entry name" value="SDR_fam"/>
</dbReference>
<dbReference type="Gene3D" id="3.40.50.720">
    <property type="entry name" value="NAD(P)-binding Rossmann-like Domain"/>
    <property type="match status" value="1"/>
</dbReference>
<dbReference type="SUPFAM" id="SSF51735">
    <property type="entry name" value="NAD(P)-binding Rossmann-fold domains"/>
    <property type="match status" value="1"/>
</dbReference>
<dbReference type="OrthoDB" id="9808814at2"/>
<evidence type="ECO:0000256" key="1">
    <source>
        <dbReference type="ARBA" id="ARBA00006484"/>
    </source>
</evidence>
<dbReference type="InterPro" id="IPR036291">
    <property type="entry name" value="NAD(P)-bd_dom_sf"/>
</dbReference>
<keyword evidence="2" id="KW-0560">Oxidoreductase</keyword>
<dbReference type="STRING" id="1576369.SAMN05421753_111144"/>
<accession>A0A1I3K7M7</accession>
<dbReference type="EMBL" id="FOQD01000011">
    <property type="protein sequence ID" value="SFI68506.1"/>
    <property type="molecule type" value="Genomic_DNA"/>
</dbReference>
<comment type="similarity">
    <text evidence="1 3">Belongs to the short-chain dehydrogenases/reductases (SDR) family.</text>
</comment>